<evidence type="ECO:0000259" key="2">
    <source>
        <dbReference type="Pfam" id="PF18368"/>
    </source>
</evidence>
<dbReference type="PANTHER" id="PTHR43536:SF1">
    <property type="entry name" value="MANNOSYLGLYCOPROTEIN ENDO-BETA-MANNOSIDASE"/>
    <property type="match status" value="1"/>
</dbReference>
<evidence type="ECO:0000313" key="3">
    <source>
        <dbReference type="EMBL" id="MFD1313051.1"/>
    </source>
</evidence>
<keyword evidence="4" id="KW-1185">Reference proteome</keyword>
<reference evidence="4" key="1">
    <citation type="journal article" date="2019" name="Int. J. Syst. Evol. Microbiol.">
        <title>The Global Catalogue of Microorganisms (GCM) 10K type strain sequencing project: providing services to taxonomists for standard genome sequencing and annotation.</title>
        <authorList>
            <consortium name="The Broad Institute Genomics Platform"/>
            <consortium name="The Broad Institute Genome Sequencing Center for Infectious Disease"/>
            <person name="Wu L."/>
            <person name="Ma J."/>
        </authorList>
    </citation>
    <scope>NUCLEOTIDE SEQUENCE [LARGE SCALE GENOMIC DNA]</scope>
    <source>
        <strain evidence="4">CGMCC 4.7020</strain>
    </source>
</reference>
<keyword evidence="3" id="KW-0378">Hydrolase</keyword>
<organism evidence="3 4">
    <name type="scientific">Streptomyces kaempferi</name>
    <dbReference type="NCBI Taxonomy" id="333725"/>
    <lineage>
        <taxon>Bacteria</taxon>
        <taxon>Bacillati</taxon>
        <taxon>Actinomycetota</taxon>
        <taxon>Actinomycetes</taxon>
        <taxon>Kitasatosporales</taxon>
        <taxon>Streptomycetaceae</taxon>
        <taxon>Streptomyces</taxon>
    </lineage>
</organism>
<feature type="region of interest" description="Disordered" evidence="1">
    <location>
        <begin position="1"/>
        <end position="26"/>
    </location>
</feature>
<dbReference type="Proteomes" id="UP001597058">
    <property type="component" value="Unassembled WGS sequence"/>
</dbReference>
<protein>
    <submittedName>
        <fullName evidence="3">Glycoside hydrolase family 2 protein</fullName>
    </submittedName>
</protein>
<dbReference type="GO" id="GO:0016787">
    <property type="term" value="F:hydrolase activity"/>
    <property type="evidence" value="ECO:0007669"/>
    <property type="project" value="UniProtKB-KW"/>
</dbReference>
<dbReference type="InterPro" id="IPR013783">
    <property type="entry name" value="Ig-like_fold"/>
</dbReference>
<dbReference type="EMBL" id="JBHTMM010000156">
    <property type="protein sequence ID" value="MFD1313051.1"/>
    <property type="molecule type" value="Genomic_DNA"/>
</dbReference>
<evidence type="ECO:0000256" key="1">
    <source>
        <dbReference type="SAM" id="MobiDB-lite"/>
    </source>
</evidence>
<name>A0ABW3XVH2_9ACTN</name>
<dbReference type="Gene3D" id="2.60.40.10">
    <property type="entry name" value="Immunoglobulins"/>
    <property type="match status" value="1"/>
</dbReference>
<gene>
    <name evidence="3" type="ORF">ACFQ5X_45820</name>
</gene>
<dbReference type="PANTHER" id="PTHR43536">
    <property type="entry name" value="MANNOSYLGLYCOPROTEIN ENDO-BETA-MANNOSIDASE"/>
    <property type="match status" value="1"/>
</dbReference>
<dbReference type="InterPro" id="IPR043534">
    <property type="entry name" value="EBDG/EBM"/>
</dbReference>
<feature type="compositionally biased region" description="Basic residues" evidence="1">
    <location>
        <begin position="1"/>
        <end position="18"/>
    </location>
</feature>
<dbReference type="InterPro" id="IPR041351">
    <property type="entry name" value="Ig_GlcNase"/>
</dbReference>
<sequence>MSRWRHSARWRRTRHAAHRGAQTLEDAKGRELSRNTYWRYREADALRGLNKAEQVKLTGGITQVSRSGDRHELTAVIRNQGSSVAAMVRLSLLEDAHGRRVLPTLYSDNYLWLLPGESRTVQLSWPAEACSSRHPALTAEAYNSPVATLRG</sequence>
<dbReference type="InterPro" id="IPR036156">
    <property type="entry name" value="Beta-gal/glucu_dom_sf"/>
</dbReference>
<feature type="domain" description="Exo-beta-D-glucosaminidase Ig-fold" evidence="2">
    <location>
        <begin position="35"/>
        <end position="143"/>
    </location>
</feature>
<dbReference type="SUPFAM" id="SSF49303">
    <property type="entry name" value="beta-Galactosidase/glucuronidase domain"/>
    <property type="match status" value="1"/>
</dbReference>
<comment type="caution">
    <text evidence="3">The sequence shown here is derived from an EMBL/GenBank/DDBJ whole genome shotgun (WGS) entry which is preliminary data.</text>
</comment>
<evidence type="ECO:0000313" key="4">
    <source>
        <dbReference type="Proteomes" id="UP001597058"/>
    </source>
</evidence>
<proteinExistence type="predicted"/>
<dbReference type="RefSeq" id="WP_381233695.1">
    <property type="nucleotide sequence ID" value="NZ_JBHSKH010000012.1"/>
</dbReference>
<dbReference type="Pfam" id="PF18368">
    <property type="entry name" value="Ig_GlcNase"/>
    <property type="match status" value="1"/>
</dbReference>
<accession>A0ABW3XVH2</accession>